<organism evidence="2 3">
    <name type="scientific">Fictibacillus aquaticus</name>
    <dbReference type="NCBI Taxonomy" id="2021314"/>
    <lineage>
        <taxon>Bacteria</taxon>
        <taxon>Bacillati</taxon>
        <taxon>Bacillota</taxon>
        <taxon>Bacilli</taxon>
        <taxon>Bacillales</taxon>
        <taxon>Fictibacillaceae</taxon>
        <taxon>Fictibacillus</taxon>
    </lineage>
</organism>
<dbReference type="OrthoDB" id="9811902at2"/>
<dbReference type="CDD" id="cd03794">
    <property type="entry name" value="GT4_WbuB-like"/>
    <property type="match status" value="1"/>
</dbReference>
<evidence type="ECO:0000313" key="3">
    <source>
        <dbReference type="Proteomes" id="UP000215059"/>
    </source>
</evidence>
<sequence length="397" mass="45850">MKVLYIATSFPEPNKGATIYTDLAEELHKSGHEVVVAVTNQESTRKKTQIKYERGFEVLRINVGNYFDVGFIQKGITTLRIPALMKRGISRFLKNRTFDFILFEAPPVTNGKLVNWAKRMFKCPAYLMLKDIFPQNAIDLGIIKKGSLLEKYFNIKEHQLFKTADYIGCMSVANKNFIIDNNVWLNKDKIELFPNTKKIKSIQTMKPNIRKDLNIPEEACVFLFGGNMGKPQYIDLHCHAVLQCKNQKNIFFLFVGRGTDRYKLEETIKEHNISNALVIENLPRDQYEDIMQSSDVGLITLDPRFTIPNYPSRILSYMEYAKPILAATDKVTDLKNLLEEVDCGGWVWSGDKEGFVRKIKEMANNSHIYKQGLNGREYIENHFNVRKSVEILENHFN</sequence>
<dbReference type="GO" id="GO:0016758">
    <property type="term" value="F:hexosyltransferase activity"/>
    <property type="evidence" value="ECO:0007669"/>
    <property type="project" value="TreeGrafter"/>
</dbReference>
<dbReference type="Gene3D" id="3.40.50.2000">
    <property type="entry name" value="Glycogen Phosphorylase B"/>
    <property type="match status" value="2"/>
</dbReference>
<evidence type="ECO:0000313" key="2">
    <source>
        <dbReference type="EMBL" id="OYD57604.1"/>
    </source>
</evidence>
<dbReference type="Proteomes" id="UP000215059">
    <property type="component" value="Unassembled WGS sequence"/>
</dbReference>
<gene>
    <name evidence="2" type="ORF">CGZ90_13130</name>
</gene>
<dbReference type="EMBL" id="NOII01000003">
    <property type="protein sequence ID" value="OYD57604.1"/>
    <property type="molecule type" value="Genomic_DNA"/>
</dbReference>
<dbReference type="SUPFAM" id="SSF53756">
    <property type="entry name" value="UDP-Glycosyltransferase/glycogen phosphorylase"/>
    <property type="match status" value="1"/>
</dbReference>
<comment type="caution">
    <text evidence="2">The sequence shown here is derived from an EMBL/GenBank/DDBJ whole genome shotgun (WGS) entry which is preliminary data.</text>
</comment>
<accession>A0A235F941</accession>
<reference evidence="2 3" key="1">
    <citation type="submission" date="2017-07" db="EMBL/GenBank/DDBJ databases">
        <title>Fictibacillus sp. nov. GDSW-R2A3 Genome sequencing and assembly.</title>
        <authorList>
            <person name="Mayilraj S."/>
        </authorList>
    </citation>
    <scope>NUCLEOTIDE SEQUENCE [LARGE SCALE GENOMIC DNA]</scope>
    <source>
        <strain evidence="2 3">GDSW-R2A3</strain>
    </source>
</reference>
<dbReference type="RefSeq" id="WP_094252955.1">
    <property type="nucleotide sequence ID" value="NZ_JBHLXL010000001.1"/>
</dbReference>
<dbReference type="PANTHER" id="PTHR45947">
    <property type="entry name" value="SULFOQUINOVOSYL TRANSFERASE SQD2"/>
    <property type="match status" value="1"/>
</dbReference>
<dbReference type="AlphaFoldDB" id="A0A235F941"/>
<dbReference type="InterPro" id="IPR001296">
    <property type="entry name" value="Glyco_trans_1"/>
</dbReference>
<evidence type="ECO:0000259" key="1">
    <source>
        <dbReference type="Pfam" id="PF00534"/>
    </source>
</evidence>
<dbReference type="PANTHER" id="PTHR45947:SF3">
    <property type="entry name" value="SULFOQUINOVOSYL TRANSFERASE SQD2"/>
    <property type="match status" value="1"/>
</dbReference>
<protein>
    <recommendedName>
        <fullName evidence="1">Glycosyl transferase family 1 domain-containing protein</fullName>
    </recommendedName>
</protein>
<keyword evidence="3" id="KW-1185">Reference proteome</keyword>
<dbReference type="Pfam" id="PF00534">
    <property type="entry name" value="Glycos_transf_1"/>
    <property type="match status" value="1"/>
</dbReference>
<proteinExistence type="predicted"/>
<feature type="domain" description="Glycosyl transferase family 1" evidence="1">
    <location>
        <begin position="206"/>
        <end position="366"/>
    </location>
</feature>
<name>A0A235F941_9BACL</name>
<dbReference type="InterPro" id="IPR050194">
    <property type="entry name" value="Glycosyltransferase_grp1"/>
</dbReference>